<dbReference type="EMBL" id="JAAVJL010000001">
    <property type="protein sequence ID" value="NMF57927.1"/>
    <property type="molecule type" value="Genomic_DNA"/>
</dbReference>
<reference evidence="1 2" key="1">
    <citation type="submission" date="2020-03" db="EMBL/GenBank/DDBJ databases">
        <title>Draft Genome Sequence of 2-Methylisoborneol Producing Pseudanabaena yagii Strain GIHE-NHR1 Isolated from North Han River in South Korea.</title>
        <authorList>
            <person name="Jeong J."/>
        </authorList>
    </citation>
    <scope>NUCLEOTIDE SEQUENCE [LARGE SCALE GENOMIC DNA]</scope>
    <source>
        <strain evidence="1 2">GIHE-NHR1</strain>
    </source>
</reference>
<evidence type="ECO:0000313" key="1">
    <source>
        <dbReference type="EMBL" id="NMF57927.1"/>
    </source>
</evidence>
<evidence type="ECO:0000313" key="2">
    <source>
        <dbReference type="Proteomes" id="UP000738376"/>
    </source>
</evidence>
<name>A0ABX1LVM5_9CYAN</name>
<dbReference type="Proteomes" id="UP000738376">
    <property type="component" value="Unassembled WGS sequence"/>
</dbReference>
<comment type="caution">
    <text evidence="1">The sequence shown here is derived from an EMBL/GenBank/DDBJ whole genome shotgun (WGS) entry which is preliminary data.</text>
</comment>
<gene>
    <name evidence="1" type="ORF">HC246_07805</name>
</gene>
<protein>
    <submittedName>
        <fullName evidence="1">Uncharacterized protein</fullName>
    </submittedName>
</protein>
<accession>A0ABX1LVM5</accession>
<organism evidence="1 2">
    <name type="scientific">Pseudanabaena yagii GIHE-NHR1</name>
    <dbReference type="NCBI Taxonomy" id="2722753"/>
    <lineage>
        <taxon>Bacteria</taxon>
        <taxon>Bacillati</taxon>
        <taxon>Cyanobacteriota</taxon>
        <taxon>Cyanophyceae</taxon>
        <taxon>Pseudanabaenales</taxon>
        <taxon>Pseudanabaenaceae</taxon>
        <taxon>Pseudanabaena</taxon>
        <taxon>Pseudanabaena yagii</taxon>
    </lineage>
</organism>
<keyword evidence="2" id="KW-1185">Reference proteome</keyword>
<proteinExistence type="predicted"/>
<sequence length="435" mass="50978">MFWTADRIYSQGIEQAQQRIYEFFLETVRRQTPDEVLAVFKCLFINFNDQSNPEITAALDQILTAYNEKEFFYTLKRCCYILINNWTVSNNRVYIQSLIDVFKDSSIYKKPTSIKLRTLRIWLQFFIKSEDFKTLKLFTISLNPVSSLDHNWSNRFASYLLTDQYTNPTSSLEQRQAANLLAQEMKAKFQFNLAMYTARLSNHHSSQSKPNNPTSLSSNVLNLVTLMLTKNSVLNCQSQANNFLASIKELTYYDFKVRLLQYLDFSIADPEISETVQTKLHDDLFKLKAEHHDHLVNPYLILKTSKFLISQMTSSDHEHLTELFNILLHHTNPLNFVVLLLKLLLINDAVRSHLELRIALIIKYYSRYSESKCKSVIAFIDMLNIALAVYAGETRYNIVRMHTHETSISQEKDMHQDSQISKFDEKKYRIFSQVR</sequence>
<dbReference type="RefSeq" id="WP_169362889.1">
    <property type="nucleotide sequence ID" value="NZ_JAAVJL010000001.1"/>
</dbReference>